<keyword evidence="2" id="KW-1133">Transmembrane helix</keyword>
<keyword evidence="2" id="KW-0812">Transmembrane</keyword>
<proteinExistence type="predicted"/>
<keyword evidence="2" id="KW-0472">Membrane</keyword>
<feature type="transmembrane region" description="Helical" evidence="2">
    <location>
        <begin position="46"/>
        <end position="66"/>
    </location>
</feature>
<gene>
    <name evidence="3" type="ORF">ACTIVE_4947</name>
</gene>
<evidence type="ECO:0000313" key="3">
    <source>
        <dbReference type="EMBL" id="QKG23304.1"/>
    </source>
</evidence>
<keyword evidence="4" id="KW-1185">Reference proteome</keyword>
<dbReference type="AlphaFoldDB" id="A0A7D4A196"/>
<sequence length="338" mass="36360">MDELQMIATMLDEPPTQESEEAVRHRLLNGMRQPERPARRAWRRPALWSGFGLAATAAAVTGAVVLSSGTTPRAPDPAHGPSAAEPMSAKTVLLTAAEHAATAPASGKYWHVLRVQSDAYYSDRGKYWMLGRQLIAQWSRPDGRSWTGARTLGAVPMTAKDGPAFRRDGSPDPNPVAPTLDKDTTTKTFSVCDGDMTFKQVQALPADPGKLKAALKRAIPRDHPTAGRTADEVLKNCVTDLLSFVPAPPRVRAAAYRMLAAMPGVTATGEVTDERGRRGVGLHVRVMRGVADTVIIDPDSSFVLSTSRTVPGVRGKVEKELYLKAGWTDTPPAVPTLP</sequence>
<evidence type="ECO:0000256" key="1">
    <source>
        <dbReference type="SAM" id="MobiDB-lite"/>
    </source>
</evidence>
<evidence type="ECO:0008006" key="5">
    <source>
        <dbReference type="Google" id="ProtNLM"/>
    </source>
</evidence>
<reference evidence="3 4" key="1">
    <citation type="submission" date="2020-05" db="EMBL/GenBank/DDBJ databases">
        <title>Actinomadura verrucosospora NRRL-B18236 (PFL_A860) Genome sequencing and assembly.</title>
        <authorList>
            <person name="Samborskyy M."/>
        </authorList>
    </citation>
    <scope>NUCLEOTIDE SEQUENCE [LARGE SCALE GENOMIC DNA]</scope>
    <source>
        <strain evidence="3 4">NRRL:B18236</strain>
    </source>
</reference>
<dbReference type="InterPro" id="IPR047789">
    <property type="entry name" value="CU044_5270-like"/>
</dbReference>
<protein>
    <recommendedName>
        <fullName evidence="5">CU044_5270 family protein</fullName>
    </recommendedName>
</protein>
<evidence type="ECO:0000256" key="2">
    <source>
        <dbReference type="SAM" id="Phobius"/>
    </source>
</evidence>
<evidence type="ECO:0000313" key="4">
    <source>
        <dbReference type="Proteomes" id="UP000501240"/>
    </source>
</evidence>
<name>A0A7D4A196_ACTVE</name>
<organism evidence="3 4">
    <name type="scientific">Actinomadura verrucosospora</name>
    <dbReference type="NCBI Taxonomy" id="46165"/>
    <lineage>
        <taxon>Bacteria</taxon>
        <taxon>Bacillati</taxon>
        <taxon>Actinomycetota</taxon>
        <taxon>Actinomycetes</taxon>
        <taxon>Streptosporangiales</taxon>
        <taxon>Thermomonosporaceae</taxon>
        <taxon>Actinomadura</taxon>
    </lineage>
</organism>
<dbReference type="EMBL" id="CP053892">
    <property type="protein sequence ID" value="QKG23304.1"/>
    <property type="molecule type" value="Genomic_DNA"/>
</dbReference>
<dbReference type="RefSeq" id="WP_173097282.1">
    <property type="nucleotide sequence ID" value="NZ_CP053892.1"/>
</dbReference>
<accession>A0A7D4A196</accession>
<dbReference type="Proteomes" id="UP000501240">
    <property type="component" value="Chromosome"/>
</dbReference>
<feature type="region of interest" description="Disordered" evidence="1">
    <location>
        <begin position="158"/>
        <end position="182"/>
    </location>
</feature>
<dbReference type="NCBIfam" id="NF038083">
    <property type="entry name" value="CU044_5270_fam"/>
    <property type="match status" value="1"/>
</dbReference>